<dbReference type="RefSeq" id="WP_132691201.1">
    <property type="nucleotide sequence ID" value="NZ_SKBU01000015.1"/>
</dbReference>
<keyword evidence="3" id="KW-1003">Cell membrane</keyword>
<comment type="subcellular location">
    <subcellularLocation>
        <location evidence="1">Cell membrane</location>
        <topology evidence="1">Multi-pass membrane protein</topology>
    </subcellularLocation>
</comment>
<feature type="transmembrane region" description="Helical" evidence="7">
    <location>
        <begin position="138"/>
        <end position="155"/>
    </location>
</feature>
<protein>
    <submittedName>
        <fullName evidence="8">DoxX family protein</fullName>
    </submittedName>
</protein>
<dbReference type="Proteomes" id="UP000295244">
    <property type="component" value="Unassembled WGS sequence"/>
</dbReference>
<evidence type="ECO:0000313" key="8">
    <source>
        <dbReference type="EMBL" id="TCJ16903.1"/>
    </source>
</evidence>
<evidence type="ECO:0000313" key="9">
    <source>
        <dbReference type="Proteomes" id="UP000295244"/>
    </source>
</evidence>
<evidence type="ECO:0000256" key="6">
    <source>
        <dbReference type="ARBA" id="ARBA00023136"/>
    </source>
</evidence>
<keyword evidence="6 7" id="KW-0472">Membrane</keyword>
<comment type="caution">
    <text evidence="8">The sequence shown here is derived from an EMBL/GenBank/DDBJ whole genome shotgun (WGS) entry which is preliminary data.</text>
</comment>
<dbReference type="Pfam" id="PF07681">
    <property type="entry name" value="DoxX"/>
    <property type="match status" value="1"/>
</dbReference>
<keyword evidence="4 7" id="KW-0812">Transmembrane</keyword>
<evidence type="ECO:0000256" key="1">
    <source>
        <dbReference type="ARBA" id="ARBA00004651"/>
    </source>
</evidence>
<keyword evidence="5 7" id="KW-1133">Transmembrane helix</keyword>
<dbReference type="GO" id="GO:0005886">
    <property type="term" value="C:plasma membrane"/>
    <property type="evidence" value="ECO:0007669"/>
    <property type="project" value="UniProtKB-SubCell"/>
</dbReference>
<sequence>MTDLALLVLRTVMGSLMLGHGAQKLFGWWGGYGLEGTSGWLESMGLRPGRPWAILAGGSEFGGGVLSLLGLLNPLGPLGVIGAMTMATRKAHWGKPIWVTEGGPELPVTNISIATALMLAGPGKYSLDRALGIRLPRWIALAGLLIIAITVYLAAKSEPQGQEEGEQGE</sequence>
<evidence type="ECO:0000256" key="3">
    <source>
        <dbReference type="ARBA" id="ARBA00022475"/>
    </source>
</evidence>
<dbReference type="EMBL" id="SKBU01000015">
    <property type="protein sequence ID" value="TCJ16903.1"/>
    <property type="molecule type" value="Genomic_DNA"/>
</dbReference>
<organism evidence="8 9">
    <name type="scientific">Rubrobacter taiwanensis</name>
    <dbReference type="NCBI Taxonomy" id="185139"/>
    <lineage>
        <taxon>Bacteria</taxon>
        <taxon>Bacillati</taxon>
        <taxon>Actinomycetota</taxon>
        <taxon>Rubrobacteria</taxon>
        <taxon>Rubrobacterales</taxon>
        <taxon>Rubrobacteraceae</taxon>
        <taxon>Rubrobacter</taxon>
    </lineage>
</organism>
<dbReference type="PANTHER" id="PTHR33452:SF1">
    <property type="entry name" value="INNER MEMBRANE PROTEIN YPHA-RELATED"/>
    <property type="match status" value="1"/>
</dbReference>
<dbReference type="InterPro" id="IPR051907">
    <property type="entry name" value="DoxX-like_oxidoreductase"/>
</dbReference>
<dbReference type="OrthoDB" id="346004at2"/>
<evidence type="ECO:0000256" key="7">
    <source>
        <dbReference type="SAM" id="Phobius"/>
    </source>
</evidence>
<proteinExistence type="inferred from homology"/>
<feature type="transmembrane region" description="Helical" evidence="7">
    <location>
        <begin position="65"/>
        <end position="87"/>
    </location>
</feature>
<dbReference type="AlphaFoldDB" id="A0A4R1BI13"/>
<reference evidence="8 9" key="1">
    <citation type="submission" date="2019-03" db="EMBL/GenBank/DDBJ databases">
        <title>Whole genome sequence of a novel Rubrobacter taiwanensis strain, isolated from Yellowstone National Park.</title>
        <authorList>
            <person name="Freed S."/>
            <person name="Ramaley R.F."/>
            <person name="Kyndt J.A."/>
        </authorList>
    </citation>
    <scope>NUCLEOTIDE SEQUENCE [LARGE SCALE GENOMIC DNA]</scope>
    <source>
        <strain evidence="8 9">Yellowstone</strain>
    </source>
</reference>
<evidence type="ECO:0000256" key="4">
    <source>
        <dbReference type="ARBA" id="ARBA00022692"/>
    </source>
</evidence>
<evidence type="ECO:0000256" key="5">
    <source>
        <dbReference type="ARBA" id="ARBA00022989"/>
    </source>
</evidence>
<accession>A0A4R1BI13</accession>
<dbReference type="InterPro" id="IPR032808">
    <property type="entry name" value="DoxX"/>
</dbReference>
<evidence type="ECO:0000256" key="2">
    <source>
        <dbReference type="ARBA" id="ARBA00006679"/>
    </source>
</evidence>
<gene>
    <name evidence="8" type="ORF">E0L93_09365</name>
</gene>
<dbReference type="PANTHER" id="PTHR33452">
    <property type="entry name" value="OXIDOREDUCTASE CATD-RELATED"/>
    <property type="match status" value="1"/>
</dbReference>
<keyword evidence="9" id="KW-1185">Reference proteome</keyword>
<comment type="similarity">
    <text evidence="2">Belongs to the DoxX family.</text>
</comment>
<name>A0A4R1BI13_9ACTN</name>